<keyword evidence="4" id="KW-0645">Protease</keyword>
<dbReference type="Gene3D" id="2.60.40.1840">
    <property type="match status" value="1"/>
</dbReference>
<dbReference type="Pfam" id="PF17900">
    <property type="entry name" value="Peptidase_M1_N"/>
    <property type="match status" value="1"/>
</dbReference>
<evidence type="ECO:0008006" key="16">
    <source>
        <dbReference type="Google" id="ProtNLM"/>
    </source>
</evidence>
<dbReference type="Proteomes" id="UP001157974">
    <property type="component" value="Unassembled WGS sequence"/>
</dbReference>
<keyword evidence="15" id="KW-1185">Reference proteome</keyword>
<evidence type="ECO:0000259" key="10">
    <source>
        <dbReference type="Pfam" id="PF01433"/>
    </source>
</evidence>
<dbReference type="GO" id="GO:0006508">
    <property type="term" value="P:proteolysis"/>
    <property type="evidence" value="ECO:0007669"/>
    <property type="project" value="UniProtKB-KW"/>
</dbReference>
<dbReference type="InterPro" id="IPR035414">
    <property type="entry name" value="Peptidase_M1_pepN_Ig-like"/>
</dbReference>
<dbReference type="InterPro" id="IPR037144">
    <property type="entry name" value="Peptidase_M1_pepN_C_sf"/>
</dbReference>
<dbReference type="InterPro" id="IPR012779">
    <property type="entry name" value="Peptidase_M1_pepN"/>
</dbReference>
<comment type="similarity">
    <text evidence="2">Belongs to the peptidase M1 family.</text>
</comment>
<dbReference type="Gene3D" id="1.10.390.10">
    <property type="entry name" value="Neutral Protease Domain 2"/>
    <property type="match status" value="1"/>
</dbReference>
<reference evidence="14 15" key="1">
    <citation type="journal article" date="2023" name="Nat. Commun.">
        <title>Origin of minicircular mitochondrial genomes in red algae.</title>
        <authorList>
            <person name="Lee Y."/>
            <person name="Cho C.H."/>
            <person name="Lee Y.M."/>
            <person name="Park S.I."/>
            <person name="Yang J.H."/>
            <person name="West J.A."/>
            <person name="Bhattacharya D."/>
            <person name="Yoon H.S."/>
        </authorList>
    </citation>
    <scope>NUCLEOTIDE SEQUENCE [LARGE SCALE GENOMIC DNA]</scope>
    <source>
        <strain evidence="14 15">CCMP1338</strain>
        <tissue evidence="14">Whole cell</tissue>
    </source>
</reference>
<protein>
    <recommendedName>
        <fullName evidence="16">Aminopeptidase N</fullName>
    </recommendedName>
</protein>
<dbReference type="Gene3D" id="3.30.2010.30">
    <property type="match status" value="1"/>
</dbReference>
<feature type="domain" description="Peptidase M1 alanyl aminopeptidase C-terminal" evidence="12">
    <location>
        <begin position="633"/>
        <end position="952"/>
    </location>
</feature>
<dbReference type="GO" id="GO:0008270">
    <property type="term" value="F:zinc ion binding"/>
    <property type="evidence" value="ECO:0007669"/>
    <property type="project" value="InterPro"/>
</dbReference>
<dbReference type="Pfam" id="PF11940">
    <property type="entry name" value="DUF3458"/>
    <property type="match status" value="1"/>
</dbReference>
<evidence type="ECO:0000256" key="3">
    <source>
        <dbReference type="ARBA" id="ARBA00022438"/>
    </source>
</evidence>
<evidence type="ECO:0000256" key="4">
    <source>
        <dbReference type="ARBA" id="ARBA00022670"/>
    </source>
</evidence>
<evidence type="ECO:0000256" key="8">
    <source>
        <dbReference type="ARBA" id="ARBA00023049"/>
    </source>
</evidence>
<dbReference type="AlphaFoldDB" id="A0AAV8UIC0"/>
<gene>
    <name evidence="14" type="ORF">NDN08_006648</name>
</gene>
<dbReference type="InterPro" id="IPR024601">
    <property type="entry name" value="Peptidase_M1_pepN_C"/>
</dbReference>
<dbReference type="PANTHER" id="PTHR46322">
    <property type="entry name" value="PUROMYCIN-SENSITIVE AMINOPEPTIDASE"/>
    <property type="match status" value="1"/>
</dbReference>
<keyword evidence="3" id="KW-0031">Aminopeptidase</keyword>
<evidence type="ECO:0000256" key="6">
    <source>
        <dbReference type="ARBA" id="ARBA00022801"/>
    </source>
</evidence>
<dbReference type="InterPro" id="IPR027268">
    <property type="entry name" value="Peptidase_M4/M1_CTD_sf"/>
</dbReference>
<dbReference type="GO" id="GO:0004177">
    <property type="term" value="F:aminopeptidase activity"/>
    <property type="evidence" value="ECO:0007669"/>
    <property type="project" value="UniProtKB-KW"/>
</dbReference>
<dbReference type="PANTHER" id="PTHR46322:SF1">
    <property type="entry name" value="PUROMYCIN-SENSITIVE AMINOPEPTIDASE"/>
    <property type="match status" value="1"/>
</dbReference>
<feature type="domain" description="Aminopeptidase N-like N-terminal" evidence="13">
    <location>
        <begin position="90"/>
        <end position="265"/>
    </location>
</feature>
<evidence type="ECO:0000256" key="2">
    <source>
        <dbReference type="ARBA" id="ARBA00010136"/>
    </source>
</evidence>
<dbReference type="SUPFAM" id="SSF55486">
    <property type="entry name" value="Metalloproteases ('zincins'), catalytic domain"/>
    <property type="match status" value="1"/>
</dbReference>
<dbReference type="Pfam" id="PF17432">
    <property type="entry name" value="DUF3458_C"/>
    <property type="match status" value="1"/>
</dbReference>
<dbReference type="InterPro" id="IPR001930">
    <property type="entry name" value="Peptidase_M1"/>
</dbReference>
<evidence type="ECO:0000256" key="9">
    <source>
        <dbReference type="SAM" id="MobiDB-lite"/>
    </source>
</evidence>
<dbReference type="Pfam" id="PF01433">
    <property type="entry name" value="Peptidase_M1"/>
    <property type="match status" value="1"/>
</dbReference>
<dbReference type="FunFam" id="3.30.2010.30:FF:000002">
    <property type="entry name" value="Putative aminopeptidase N"/>
    <property type="match status" value="1"/>
</dbReference>
<evidence type="ECO:0000259" key="12">
    <source>
        <dbReference type="Pfam" id="PF17432"/>
    </source>
</evidence>
<dbReference type="NCBIfam" id="TIGR02414">
    <property type="entry name" value="pepN_proteo"/>
    <property type="match status" value="1"/>
</dbReference>
<dbReference type="GO" id="GO:0008237">
    <property type="term" value="F:metallopeptidase activity"/>
    <property type="evidence" value="ECO:0007669"/>
    <property type="project" value="UniProtKB-KW"/>
</dbReference>
<feature type="domain" description="Peptidase M1 membrane alanine aminopeptidase" evidence="10">
    <location>
        <begin position="305"/>
        <end position="516"/>
    </location>
</feature>
<keyword evidence="5" id="KW-0479">Metal-binding</keyword>
<feature type="region of interest" description="Disordered" evidence="9">
    <location>
        <begin position="40"/>
        <end position="64"/>
    </location>
</feature>
<evidence type="ECO:0000256" key="5">
    <source>
        <dbReference type="ARBA" id="ARBA00022723"/>
    </source>
</evidence>
<dbReference type="SUPFAM" id="SSF63737">
    <property type="entry name" value="Leukotriene A4 hydrolase N-terminal domain"/>
    <property type="match status" value="1"/>
</dbReference>
<dbReference type="InterPro" id="IPR045357">
    <property type="entry name" value="Aminopeptidase_N-like_N"/>
</dbReference>
<organism evidence="14 15">
    <name type="scientific">Rhodosorus marinus</name>
    <dbReference type="NCBI Taxonomy" id="101924"/>
    <lineage>
        <taxon>Eukaryota</taxon>
        <taxon>Rhodophyta</taxon>
        <taxon>Stylonematophyceae</taxon>
        <taxon>Stylonematales</taxon>
        <taxon>Stylonemataceae</taxon>
        <taxon>Rhodosorus</taxon>
    </lineage>
</organism>
<evidence type="ECO:0000259" key="13">
    <source>
        <dbReference type="Pfam" id="PF17900"/>
    </source>
</evidence>
<name>A0AAV8UIC0_9RHOD</name>
<dbReference type="EMBL" id="JAMWBK010000009">
    <property type="protein sequence ID" value="KAJ8902241.1"/>
    <property type="molecule type" value="Genomic_DNA"/>
</dbReference>
<proteinExistence type="inferred from homology"/>
<dbReference type="InterPro" id="IPR042097">
    <property type="entry name" value="Aminopeptidase_N-like_N_sf"/>
</dbReference>
<evidence type="ECO:0000256" key="1">
    <source>
        <dbReference type="ARBA" id="ARBA00001947"/>
    </source>
</evidence>
<evidence type="ECO:0000259" key="11">
    <source>
        <dbReference type="Pfam" id="PF11940"/>
    </source>
</evidence>
<dbReference type="Gene3D" id="1.25.50.10">
    <property type="entry name" value="Peptidase M1, alanyl aminopeptidase, C-terminal domain"/>
    <property type="match status" value="1"/>
</dbReference>
<feature type="domain" description="Peptidase M1 alanyl aminopeptidase Ig-like fold" evidence="11">
    <location>
        <begin position="524"/>
        <end position="626"/>
    </location>
</feature>
<accession>A0AAV8UIC0</accession>
<comment type="caution">
    <text evidence="14">The sequence shown here is derived from an EMBL/GenBank/DDBJ whole genome shotgun (WGS) entry which is preliminary data.</text>
</comment>
<evidence type="ECO:0000313" key="14">
    <source>
        <dbReference type="EMBL" id="KAJ8902241.1"/>
    </source>
</evidence>
<dbReference type="InterPro" id="IPR038438">
    <property type="entry name" value="PepN_Ig-like_sf"/>
</dbReference>
<keyword evidence="7" id="KW-0862">Zinc</keyword>
<feature type="compositionally biased region" description="Polar residues" evidence="9">
    <location>
        <begin position="48"/>
        <end position="61"/>
    </location>
</feature>
<sequence>MVGRTGFILPGLNLGRRVVAGNVSRGVVVYSSMRSAGGRSVWRPSEAGSRSLSRTTMTATSVPVKEEKSLPPVKYLKDYAPPAYLVESVDLTFELDDPETVVKSKLVLALNPKGTAGDRSIVLDGDKGLELVEDSLTVDGKVVPSSQFELTDSGLTVFESALPESSESLTIECSVKSNPAANKALEGLYKSGGNFCTQCEAEGFRRITFYPDRPDVMSVFTTTIVADKEKYPVLLSNGNKVEEGDAEDGKHYAKYVDPHRKPSYLFALVAGDLVCSEDTFETMSGRTVDLKIFVREGDVQKTKHAMESLKRSMRWDEETYGREYDLDIFNVVAVDDFNMGAMENKSLNIFNSRFVLVSPDTATDADYNNVEGIIAHEYFHNWTGNRVTCRDWFQLSLKEGLTVFRDQTFSADMSSKGVKRISDVVRLRGAQFPEDAGPMAHPIRPESFIEINNFYTQTVYQKGAEVIRMLHTILGPKGFRKGTDLYFERHDGQAVTCEDWVQALQDANPEIDLTQFRRWYSQIGTPVVSCSTEYDESESTLTLNLEQSNPQPDSEETGEPLLIPIRMGLLDSTGLSIPVDIGDGLVENDKVLSLTKAKETFTLKNVPKGSVASLFRDFSAPIRLEYSDGQSTEELAFLLANETNDFSRWEAGQKLAANTVLGFLARDDDEYPEISDKVVEAYRAVLRDEKTDKALVAALLAIPSNRFIADLMKENDPIPIFKARSHLKKTLAKVLKTEFEDVLKATEDLGEYSIDLKAQGKRALHNSALDYLGSLREPEVMKQCLETVREGRNMTEVLAALNVLAATDSEERDLALATFYDKWKENNLVILKWLGIQATAPREDALQIVKSLMEHESFDMTVPNKVYAVLGGLSANDFGYHIGGQESYDFMADQIMRLDELNPQVASRMAKSLSLWRQYKPEIQEMICSALKRIADKENLSSDVYEVVSRSLSA</sequence>
<keyword evidence="8" id="KW-0482">Metalloprotease</keyword>
<comment type="cofactor">
    <cofactor evidence="1">
        <name>Zn(2+)</name>
        <dbReference type="ChEBI" id="CHEBI:29105"/>
    </cofactor>
</comment>
<keyword evidence="6" id="KW-0378">Hydrolase</keyword>
<dbReference type="InterPro" id="IPR014782">
    <property type="entry name" value="Peptidase_M1_dom"/>
</dbReference>
<dbReference type="FunFam" id="1.10.390.10:FF:000002">
    <property type="entry name" value="Aminopeptidase N"/>
    <property type="match status" value="1"/>
</dbReference>
<evidence type="ECO:0000313" key="15">
    <source>
        <dbReference type="Proteomes" id="UP001157974"/>
    </source>
</evidence>
<evidence type="ECO:0000256" key="7">
    <source>
        <dbReference type="ARBA" id="ARBA00022833"/>
    </source>
</evidence>
<dbReference type="Gene3D" id="2.60.40.1730">
    <property type="entry name" value="tricorn interacting facor f3 domain"/>
    <property type="match status" value="1"/>
</dbReference>
<dbReference type="FunFam" id="2.60.40.1730:FF:000005">
    <property type="entry name" value="Aminopeptidase N"/>
    <property type="match status" value="1"/>
</dbReference>
<dbReference type="PRINTS" id="PR00756">
    <property type="entry name" value="ALADIPTASE"/>
</dbReference>
<dbReference type="CDD" id="cd09600">
    <property type="entry name" value="M1_APN"/>
    <property type="match status" value="1"/>
</dbReference>